<keyword evidence="5" id="KW-1185">Reference proteome</keyword>
<proteinExistence type="predicted"/>
<dbReference type="Gene3D" id="3.20.20.140">
    <property type="entry name" value="Metal-dependent hydrolases"/>
    <property type="match status" value="1"/>
</dbReference>
<sequence length="626" mass="68289">MSAQSSSVPSLLDKLLVVPLLARVLGAAVFRRLTLPITSTAKANKTFKDIVFAALRANLANINIAQEQWLNASTESGYLDFAKKANVQPDTDVLPSGLKVHWLGPKAASKTILYFHGGGYALACTAGHFQWLFELQKELSKTTPVSVVVVAYTLTPKGQYPEQLRQAAESLEWLTGTVGKKTEDIIVAGDSAGANLTIGLLSHLLHPHPELRKSTAGGSLAAAVLISPWIKFSTTDDSFRRNATSDMIPPAAADRWKKLFLGEKPSDKYSEPSLADSAWYSGLDKVVNDILIWGGDKEVLIDSIKAFGTTIEKAHTKTTVVIEPGAAHEDFILDTLLGYKEKAEGTRVIESWLATRLHVVDPVTFPLAPGAQYVPEAHTMEQATTFLNQLGIEKAVVVQPSIYGNDNSATLSGLHDLGTTNGRAVVQFDPAVTSKEQLQAWHEAGVRGVRLNFKSVGADPSGAELEERLRTYADAVRPFGWALDLYLGLEKVPLLETYINELCVKVILAHYGHPSNETLSTAVSADQVPGFDALVRVLQAGNVWVKLSGNYRLSRDMNNTLVESLGRTVIRTRPDRCLFATDWPHTRFEDLDVAPFLERVLEWIEAEGASVTQVLVDNAQTAFDGR</sequence>
<evidence type="ECO:0000259" key="2">
    <source>
        <dbReference type="Pfam" id="PF04909"/>
    </source>
</evidence>
<name>A0A2S6C1P1_9PEZI</name>
<evidence type="ECO:0000256" key="1">
    <source>
        <dbReference type="PROSITE-ProRule" id="PRU10038"/>
    </source>
</evidence>
<reference evidence="5" key="1">
    <citation type="journal article" date="2017" name="bioRxiv">
        <title>Conservation of a gene cluster reveals novel cercosporin biosynthetic mechanisms and extends production to the genus Colletotrichum.</title>
        <authorList>
            <person name="de Jonge R."/>
            <person name="Ebert M.K."/>
            <person name="Huitt-Roehl C.R."/>
            <person name="Pal P."/>
            <person name="Suttle J.C."/>
            <person name="Spanner R.E."/>
            <person name="Neubauer J.D."/>
            <person name="Jurick W.M.II."/>
            <person name="Stott K.A."/>
            <person name="Secor G.A."/>
            <person name="Thomma B.P.H.J."/>
            <person name="Van de Peer Y."/>
            <person name="Townsend C.A."/>
            <person name="Bolton M.D."/>
        </authorList>
    </citation>
    <scope>NUCLEOTIDE SEQUENCE [LARGE SCALE GENOMIC DNA]</scope>
    <source>
        <strain evidence="5">CBS538.71</strain>
    </source>
</reference>
<dbReference type="InterPro" id="IPR033140">
    <property type="entry name" value="Lipase_GDXG_put_SER_AS"/>
</dbReference>
<evidence type="ECO:0008006" key="6">
    <source>
        <dbReference type="Google" id="ProtNLM"/>
    </source>
</evidence>
<dbReference type="EMBL" id="PNEN01000577">
    <property type="protein sequence ID" value="PPJ53629.1"/>
    <property type="molecule type" value="Genomic_DNA"/>
</dbReference>
<feature type="domain" description="Amidohydrolase-related" evidence="2">
    <location>
        <begin position="365"/>
        <end position="623"/>
    </location>
</feature>
<dbReference type="PANTHER" id="PTHR35563">
    <property type="entry name" value="BARREL METAL-DEPENDENT HYDROLASE, PUTATIVE (AFU_ORTHOLOGUE AFUA_1G16240)-RELATED"/>
    <property type="match status" value="1"/>
</dbReference>
<feature type="domain" description="Alpha/beta hydrolase fold-3" evidence="3">
    <location>
        <begin position="112"/>
        <end position="329"/>
    </location>
</feature>
<dbReference type="GO" id="GO:0016787">
    <property type="term" value="F:hydrolase activity"/>
    <property type="evidence" value="ECO:0007669"/>
    <property type="project" value="InterPro"/>
</dbReference>
<dbReference type="SUPFAM" id="SSF53474">
    <property type="entry name" value="alpha/beta-Hydrolases"/>
    <property type="match status" value="1"/>
</dbReference>
<dbReference type="InterPro" id="IPR006680">
    <property type="entry name" value="Amidohydro-rel"/>
</dbReference>
<dbReference type="PROSITE" id="PS01174">
    <property type="entry name" value="LIPASE_GDXG_SER"/>
    <property type="match status" value="1"/>
</dbReference>
<evidence type="ECO:0000313" key="5">
    <source>
        <dbReference type="Proteomes" id="UP000237631"/>
    </source>
</evidence>
<organism evidence="4 5">
    <name type="scientific">Cercospora berteroae</name>
    <dbReference type="NCBI Taxonomy" id="357750"/>
    <lineage>
        <taxon>Eukaryota</taxon>
        <taxon>Fungi</taxon>
        <taxon>Dikarya</taxon>
        <taxon>Ascomycota</taxon>
        <taxon>Pezizomycotina</taxon>
        <taxon>Dothideomycetes</taxon>
        <taxon>Dothideomycetidae</taxon>
        <taxon>Mycosphaerellales</taxon>
        <taxon>Mycosphaerellaceae</taxon>
        <taxon>Cercospora</taxon>
    </lineage>
</organism>
<dbReference type="InterPro" id="IPR013094">
    <property type="entry name" value="AB_hydrolase_3"/>
</dbReference>
<evidence type="ECO:0000259" key="3">
    <source>
        <dbReference type="Pfam" id="PF07859"/>
    </source>
</evidence>
<evidence type="ECO:0000313" key="4">
    <source>
        <dbReference type="EMBL" id="PPJ53629.1"/>
    </source>
</evidence>
<dbReference type="Proteomes" id="UP000237631">
    <property type="component" value="Unassembled WGS sequence"/>
</dbReference>
<feature type="active site" evidence="1">
    <location>
        <position position="191"/>
    </location>
</feature>
<dbReference type="SUPFAM" id="SSF51556">
    <property type="entry name" value="Metallo-dependent hydrolases"/>
    <property type="match status" value="1"/>
</dbReference>
<comment type="caution">
    <text evidence="4">The sequence shown here is derived from an EMBL/GenBank/DDBJ whole genome shotgun (WGS) entry which is preliminary data.</text>
</comment>
<accession>A0A2S6C1P1</accession>
<gene>
    <name evidence="4" type="ORF">CBER1_00874</name>
</gene>
<dbReference type="Pfam" id="PF04909">
    <property type="entry name" value="Amidohydro_2"/>
    <property type="match status" value="1"/>
</dbReference>
<dbReference type="AlphaFoldDB" id="A0A2S6C1P1"/>
<dbReference type="InterPro" id="IPR032466">
    <property type="entry name" value="Metal_Hydrolase"/>
</dbReference>
<protein>
    <recommendedName>
        <fullName evidence="6">Alpha/beta hydrolase fold-3 domain-containing protein</fullName>
    </recommendedName>
</protein>
<dbReference type="PANTHER" id="PTHR35563:SF2">
    <property type="entry name" value="BARREL METAL-DEPENDENT HYDROLASE, PUTATIVE (AFU_ORTHOLOGUE AFUA_1G16240)-RELATED"/>
    <property type="match status" value="1"/>
</dbReference>
<dbReference type="STRING" id="357750.A0A2S6C1P1"/>
<dbReference type="Gene3D" id="3.40.50.1820">
    <property type="entry name" value="alpha/beta hydrolase"/>
    <property type="match status" value="1"/>
</dbReference>
<dbReference type="InterPro" id="IPR029058">
    <property type="entry name" value="AB_hydrolase_fold"/>
</dbReference>
<dbReference type="OrthoDB" id="2135488at2759"/>
<dbReference type="InterPro" id="IPR052358">
    <property type="entry name" value="Aro_Compnd_Degr_Hydrolases"/>
</dbReference>
<dbReference type="Pfam" id="PF07859">
    <property type="entry name" value="Abhydrolase_3"/>
    <property type="match status" value="1"/>
</dbReference>